<proteinExistence type="predicted"/>
<dbReference type="AlphaFoldDB" id="A0A8T0GRL3"/>
<organism evidence="2 3">
    <name type="scientific">Ceratodon purpureus</name>
    <name type="common">Fire moss</name>
    <name type="synonym">Dicranum purpureum</name>
    <dbReference type="NCBI Taxonomy" id="3225"/>
    <lineage>
        <taxon>Eukaryota</taxon>
        <taxon>Viridiplantae</taxon>
        <taxon>Streptophyta</taxon>
        <taxon>Embryophyta</taxon>
        <taxon>Bryophyta</taxon>
        <taxon>Bryophytina</taxon>
        <taxon>Bryopsida</taxon>
        <taxon>Dicranidae</taxon>
        <taxon>Pseudoditrichales</taxon>
        <taxon>Ditrichaceae</taxon>
        <taxon>Ceratodon</taxon>
    </lineage>
</organism>
<protein>
    <submittedName>
        <fullName evidence="2">Uncharacterized protein</fullName>
    </submittedName>
</protein>
<gene>
    <name evidence="2" type="ORF">KC19_9G046900</name>
</gene>
<sequence>MEGRDHEAEVSICFVQSELLRGVADFNNHSSHLCQGWTTPFLSHPRGVASDVQPKRHLKSGPLAGGLV</sequence>
<dbReference type="Proteomes" id="UP000822688">
    <property type="component" value="Chromosome 9"/>
</dbReference>
<comment type="caution">
    <text evidence="2">The sequence shown here is derived from an EMBL/GenBank/DDBJ whole genome shotgun (WGS) entry which is preliminary data.</text>
</comment>
<name>A0A8T0GRL3_CERPU</name>
<evidence type="ECO:0000313" key="3">
    <source>
        <dbReference type="Proteomes" id="UP000822688"/>
    </source>
</evidence>
<feature type="region of interest" description="Disordered" evidence="1">
    <location>
        <begin position="47"/>
        <end position="68"/>
    </location>
</feature>
<evidence type="ECO:0000256" key="1">
    <source>
        <dbReference type="SAM" id="MobiDB-lite"/>
    </source>
</evidence>
<reference evidence="2" key="1">
    <citation type="submission" date="2020-06" db="EMBL/GenBank/DDBJ databases">
        <title>WGS assembly of Ceratodon purpureus strain R40.</title>
        <authorList>
            <person name="Carey S.B."/>
            <person name="Jenkins J."/>
            <person name="Shu S."/>
            <person name="Lovell J.T."/>
            <person name="Sreedasyam A."/>
            <person name="Maumus F."/>
            <person name="Tiley G.P."/>
            <person name="Fernandez-Pozo N."/>
            <person name="Barry K."/>
            <person name="Chen C."/>
            <person name="Wang M."/>
            <person name="Lipzen A."/>
            <person name="Daum C."/>
            <person name="Saski C.A."/>
            <person name="Payton A.C."/>
            <person name="Mcbreen J.C."/>
            <person name="Conrad R.E."/>
            <person name="Kollar L.M."/>
            <person name="Olsson S."/>
            <person name="Huttunen S."/>
            <person name="Landis J.B."/>
            <person name="Wickett N.J."/>
            <person name="Johnson M.G."/>
            <person name="Rensing S.A."/>
            <person name="Grimwood J."/>
            <person name="Schmutz J."/>
            <person name="Mcdaniel S.F."/>
        </authorList>
    </citation>
    <scope>NUCLEOTIDE SEQUENCE</scope>
    <source>
        <strain evidence="2">R40</strain>
    </source>
</reference>
<dbReference type="EMBL" id="CM026430">
    <property type="protein sequence ID" value="KAG0561227.1"/>
    <property type="molecule type" value="Genomic_DNA"/>
</dbReference>
<evidence type="ECO:0000313" key="2">
    <source>
        <dbReference type="EMBL" id="KAG0561227.1"/>
    </source>
</evidence>
<keyword evidence="3" id="KW-1185">Reference proteome</keyword>
<accession>A0A8T0GRL3</accession>